<protein>
    <recommendedName>
        <fullName evidence="12">Protein lin-54 homolog</fullName>
    </recommendedName>
</protein>
<dbReference type="PANTHER" id="PTHR12446">
    <property type="entry name" value="TESMIN/TSO1-RELATED"/>
    <property type="match status" value="1"/>
</dbReference>
<dbReference type="Proteomes" id="UP000583613">
    <property type="component" value="Unassembled WGS sequence"/>
</dbReference>
<name>A0A7K8XNI7_9PICI</name>
<feature type="non-terminal residue" evidence="15">
    <location>
        <position position="755"/>
    </location>
</feature>
<comment type="similarity">
    <text evidence="2">Belongs to the lin-54 family.</text>
</comment>
<keyword evidence="3" id="KW-0678">Repressor</keyword>
<evidence type="ECO:0000256" key="13">
    <source>
        <dbReference type="SAM" id="MobiDB-lite"/>
    </source>
</evidence>
<evidence type="ECO:0000256" key="8">
    <source>
        <dbReference type="ARBA" id="ARBA00023159"/>
    </source>
</evidence>
<dbReference type="GO" id="GO:0003677">
    <property type="term" value="F:DNA binding"/>
    <property type="evidence" value="ECO:0007669"/>
    <property type="project" value="UniProtKB-KW"/>
</dbReference>
<dbReference type="Pfam" id="PF03638">
    <property type="entry name" value="TCR"/>
    <property type="match status" value="2"/>
</dbReference>
<evidence type="ECO:0000256" key="10">
    <source>
        <dbReference type="ARBA" id="ARBA00023242"/>
    </source>
</evidence>
<evidence type="ECO:0000256" key="5">
    <source>
        <dbReference type="ARBA" id="ARBA00022833"/>
    </source>
</evidence>
<keyword evidence="4" id="KW-0479">Metal-binding</keyword>
<keyword evidence="11" id="KW-0131">Cell cycle</keyword>
<dbReference type="InterPro" id="IPR028307">
    <property type="entry name" value="Lin-54_fam"/>
</dbReference>
<dbReference type="AlphaFoldDB" id="A0A7K8XNI7"/>
<evidence type="ECO:0000256" key="11">
    <source>
        <dbReference type="ARBA" id="ARBA00023306"/>
    </source>
</evidence>
<feature type="domain" description="CRC" evidence="14">
    <location>
        <begin position="527"/>
        <end position="640"/>
    </location>
</feature>
<comment type="subcellular location">
    <subcellularLocation>
        <location evidence="1">Nucleus</location>
    </subcellularLocation>
</comment>
<sequence>MEVVSAEVNSLLPEEIMDTGIALVEDDSIEAVIVASPMADSIPMETELEEMVDMSSTSDSSAATTVTVKTEEVTVKTEPVTAPDVAVSTTAPKADVTAVVKSAFPGGLHKLGAQTPVTISANQIILNKGSTDIKIGNQSIKPDGQKLIVTTLGKTGQPIVLALPHSQLPPAQKGTAQAQTGDSKVPGQHIKVVLGGRSETKPVVGVSALTQGSQLVNAAAQPSVLQTQQMKTVQIAKKTRTPTSGPVITKLIFAKPINSKAVTGQTTQVSPVIAGRVLSQSAPGTPPKTITISDSGVIGSSLSTTTQQTPNKIAISPLKSPNKAVKSAVQTLTVGGVSTSQFKTIIPLATAPNVQQIQVPGSKFHYVRLVTATTANSSTQSASQNPTTNTQPLQQAKPVVVNATPVRMSVPIVPAQTVKQVVPKPMNPTSQIVTTSQPQQRLIMPATPLPQIQPNLTNLPPGTVLAPAPGTGNVGYAVLPAQYVTQLQQSSYVSIASNTGFTGTSSIQSQARLPFNGIIPSESANRPRKPCNCTKSLCLKLYCDCFANGEFCNNCNCTNCYNNLDHENDRQKAIKACLDRNPEAFKPKIGKGKEGEADRRHSKGCNCKRSGCLKNYCECYEAKIMCSSICKCIGCKNFEESPERKTLMHLADAAEVRVQQQTAAKTKLSSQISDLLTRPAPALSSGGGKLPFTFVTKEVADATCECLLAQAEQAEKLGKSKAAAERMILEEFGRCLMRVINSAGKSKSDPCAMNC</sequence>
<gene>
    <name evidence="15" type="primary">Lin54</name>
    <name evidence="15" type="ORF">EUBBOU_R02018</name>
</gene>
<keyword evidence="16" id="KW-1185">Reference proteome</keyword>
<evidence type="ECO:0000256" key="1">
    <source>
        <dbReference type="ARBA" id="ARBA00004123"/>
    </source>
</evidence>
<dbReference type="InterPro" id="IPR033467">
    <property type="entry name" value="Tesmin/TSO1-like_CXC"/>
</dbReference>
<dbReference type="GO" id="GO:0046872">
    <property type="term" value="F:metal ion binding"/>
    <property type="evidence" value="ECO:0007669"/>
    <property type="project" value="UniProtKB-KW"/>
</dbReference>
<organism evidence="15 16">
    <name type="scientific">Eubucco bourcierii</name>
    <name type="common">red-headed barbet</name>
    <dbReference type="NCBI Taxonomy" id="91767"/>
    <lineage>
        <taxon>Eukaryota</taxon>
        <taxon>Metazoa</taxon>
        <taxon>Chordata</taxon>
        <taxon>Craniata</taxon>
        <taxon>Vertebrata</taxon>
        <taxon>Euteleostomi</taxon>
        <taxon>Archelosauria</taxon>
        <taxon>Archosauria</taxon>
        <taxon>Dinosauria</taxon>
        <taxon>Saurischia</taxon>
        <taxon>Theropoda</taxon>
        <taxon>Coelurosauria</taxon>
        <taxon>Aves</taxon>
        <taxon>Neognathae</taxon>
        <taxon>Neoaves</taxon>
        <taxon>Telluraves</taxon>
        <taxon>Coraciimorphae</taxon>
        <taxon>Piciformes</taxon>
        <taxon>Ramphastidae</taxon>
        <taxon>Eubucco</taxon>
    </lineage>
</organism>
<evidence type="ECO:0000313" key="15">
    <source>
        <dbReference type="EMBL" id="NXF92246.1"/>
    </source>
</evidence>
<evidence type="ECO:0000256" key="4">
    <source>
        <dbReference type="ARBA" id="ARBA00022723"/>
    </source>
</evidence>
<feature type="non-terminal residue" evidence="15">
    <location>
        <position position="1"/>
    </location>
</feature>
<evidence type="ECO:0000313" key="16">
    <source>
        <dbReference type="Proteomes" id="UP000583613"/>
    </source>
</evidence>
<accession>A0A7K8XNI7</accession>
<reference evidence="15 16" key="1">
    <citation type="submission" date="2019-09" db="EMBL/GenBank/DDBJ databases">
        <title>Bird 10,000 Genomes (B10K) Project - Family phase.</title>
        <authorList>
            <person name="Zhang G."/>
        </authorList>
    </citation>
    <scope>NUCLEOTIDE SEQUENCE [LARGE SCALE GENOMIC DNA]</scope>
    <source>
        <strain evidence="15">B10K-DU-001-04</strain>
        <tissue evidence="15">Muscle</tissue>
    </source>
</reference>
<dbReference type="GO" id="GO:0005634">
    <property type="term" value="C:nucleus"/>
    <property type="evidence" value="ECO:0007669"/>
    <property type="project" value="UniProtKB-SubCell"/>
</dbReference>
<evidence type="ECO:0000256" key="2">
    <source>
        <dbReference type="ARBA" id="ARBA00007267"/>
    </source>
</evidence>
<keyword evidence="5" id="KW-0862">Zinc</keyword>
<dbReference type="EMBL" id="VWZE01014342">
    <property type="protein sequence ID" value="NXF92246.1"/>
    <property type="molecule type" value="Genomic_DNA"/>
</dbReference>
<dbReference type="InterPro" id="IPR005172">
    <property type="entry name" value="CRC"/>
</dbReference>
<evidence type="ECO:0000256" key="3">
    <source>
        <dbReference type="ARBA" id="ARBA00022491"/>
    </source>
</evidence>
<dbReference type="SMART" id="SM01114">
    <property type="entry name" value="CXC"/>
    <property type="match status" value="2"/>
</dbReference>
<feature type="region of interest" description="Disordered" evidence="13">
    <location>
        <begin position="375"/>
        <end position="394"/>
    </location>
</feature>
<dbReference type="OrthoDB" id="6283463at2759"/>
<evidence type="ECO:0000256" key="6">
    <source>
        <dbReference type="ARBA" id="ARBA00023015"/>
    </source>
</evidence>
<dbReference type="GO" id="GO:0006355">
    <property type="term" value="P:regulation of DNA-templated transcription"/>
    <property type="evidence" value="ECO:0007669"/>
    <property type="project" value="TreeGrafter"/>
</dbReference>
<keyword evidence="8" id="KW-0010">Activator</keyword>
<evidence type="ECO:0000259" key="14">
    <source>
        <dbReference type="PROSITE" id="PS51634"/>
    </source>
</evidence>
<keyword evidence="7" id="KW-0238">DNA-binding</keyword>
<keyword evidence="9" id="KW-0804">Transcription</keyword>
<evidence type="ECO:0000256" key="7">
    <source>
        <dbReference type="ARBA" id="ARBA00023125"/>
    </source>
</evidence>
<dbReference type="PROSITE" id="PS51634">
    <property type="entry name" value="CRC"/>
    <property type="match status" value="1"/>
</dbReference>
<dbReference type="PANTHER" id="PTHR12446:SF36">
    <property type="entry name" value="PROTEIN LIN-54 HOMOLOG"/>
    <property type="match status" value="1"/>
</dbReference>
<keyword evidence="6" id="KW-0805">Transcription regulation</keyword>
<comment type="caution">
    <text evidence="15">The sequence shown here is derived from an EMBL/GenBank/DDBJ whole genome shotgun (WGS) entry which is preliminary data.</text>
</comment>
<proteinExistence type="inferred from homology"/>
<keyword evidence="10" id="KW-0539">Nucleus</keyword>
<evidence type="ECO:0000256" key="12">
    <source>
        <dbReference type="ARBA" id="ARBA00044205"/>
    </source>
</evidence>
<evidence type="ECO:0000256" key="9">
    <source>
        <dbReference type="ARBA" id="ARBA00023163"/>
    </source>
</evidence>